<name>A0A6J7CRA8_9ZZZZ</name>
<evidence type="ECO:0000259" key="2">
    <source>
        <dbReference type="Pfam" id="PF14219"/>
    </source>
</evidence>
<keyword evidence="1" id="KW-0812">Transmembrane</keyword>
<dbReference type="EMBL" id="CAFBLP010000003">
    <property type="protein sequence ID" value="CAB4860326.1"/>
    <property type="molecule type" value="Genomic_DNA"/>
</dbReference>
<feature type="transmembrane region" description="Helical" evidence="1">
    <location>
        <begin position="167"/>
        <end position="187"/>
    </location>
</feature>
<keyword evidence="1" id="KW-1133">Transmembrane helix</keyword>
<dbReference type="Pfam" id="PF14219">
    <property type="entry name" value="DUF4328"/>
    <property type="match status" value="1"/>
</dbReference>
<evidence type="ECO:0000313" key="3">
    <source>
        <dbReference type="EMBL" id="CAB4860326.1"/>
    </source>
</evidence>
<feature type="domain" description="DUF4328" evidence="2">
    <location>
        <begin position="30"/>
        <end position="192"/>
    </location>
</feature>
<dbReference type="InterPro" id="IPR025565">
    <property type="entry name" value="DUF4328"/>
</dbReference>
<protein>
    <submittedName>
        <fullName evidence="3">Unannotated protein</fullName>
    </submittedName>
</protein>
<evidence type="ECO:0000256" key="1">
    <source>
        <dbReference type="SAM" id="Phobius"/>
    </source>
</evidence>
<sequence length="202" mass="22553">MVIIPLDLVTLLVSFGLRSKARDLLAGSITENEFKRSFGLNVIASSLTSLAMIAAFVLTIIWMYRMARNNRALGRIGTWTPGWAIGGWFLPACVLYVIPYLMLRELWKQSEPTSSPEWKKNPVAPLLTVWWVLYGLLPLLFITVTFSGANIRSQTTVAAAKNFNDNFTITMVSTCVQIAAAVAYLMLVRQLTARHRAVTREA</sequence>
<feature type="transmembrane region" description="Helical" evidence="1">
    <location>
        <begin position="83"/>
        <end position="103"/>
    </location>
</feature>
<keyword evidence="1" id="KW-0472">Membrane</keyword>
<feature type="transmembrane region" description="Helical" evidence="1">
    <location>
        <begin position="123"/>
        <end position="147"/>
    </location>
</feature>
<gene>
    <name evidence="3" type="ORF">UFOPK3376_00223</name>
</gene>
<dbReference type="AlphaFoldDB" id="A0A6J7CRA8"/>
<feature type="transmembrane region" description="Helical" evidence="1">
    <location>
        <begin position="38"/>
        <end position="63"/>
    </location>
</feature>
<accession>A0A6J7CRA8</accession>
<proteinExistence type="predicted"/>
<organism evidence="3">
    <name type="scientific">freshwater metagenome</name>
    <dbReference type="NCBI Taxonomy" id="449393"/>
    <lineage>
        <taxon>unclassified sequences</taxon>
        <taxon>metagenomes</taxon>
        <taxon>ecological metagenomes</taxon>
    </lineage>
</organism>
<reference evidence="3" key="1">
    <citation type="submission" date="2020-05" db="EMBL/GenBank/DDBJ databases">
        <authorList>
            <person name="Chiriac C."/>
            <person name="Salcher M."/>
            <person name="Ghai R."/>
            <person name="Kavagutti S V."/>
        </authorList>
    </citation>
    <scope>NUCLEOTIDE SEQUENCE</scope>
</reference>